<comment type="similarity">
    <text evidence="1">Belongs to the membrane fusion protein (MFP) (TC 8.A.1) family.</text>
</comment>
<sequence length="337" mass="37833">MKTIKRLLIIAISCSILTACYWPETRHGSVKDERINVKAVTLKKESNKQTKTYYGELQFSKSTSFVAQQPGVITKLNIQPGQKVKRGEIIAVYPPLNHQLQIDQARIEQDKTIKDYTRQKELFNAGAVSRVSVEAYKTQLDIQTKTIQQLQNMNTIRAPFSGIITQVPAKIGEEVSTGQAIFSMAETSAVDINFYVTPRDITQIEIGTIAYLNLGDQRIKGKITKTSIQMDPKRKAFQVTASFHNEGVLFAGGSTEVQLETREELSSIWIPVESLKQTGKRNYVFIIENDKAIEKDVKVGRRNETSAQIIEGLKEGQRLITAGSEKVERNSLILIVE</sequence>
<dbReference type="InterPro" id="IPR006143">
    <property type="entry name" value="RND_pump_MFP"/>
</dbReference>
<keyword evidence="5" id="KW-1185">Reference proteome</keyword>
<protein>
    <submittedName>
        <fullName evidence="4">Efflux RND transporter periplasmic adaptor subunit</fullName>
    </submittedName>
</protein>
<dbReference type="Gene3D" id="1.10.287.470">
    <property type="entry name" value="Helix hairpin bin"/>
    <property type="match status" value="1"/>
</dbReference>
<dbReference type="PANTHER" id="PTHR30469">
    <property type="entry name" value="MULTIDRUG RESISTANCE PROTEIN MDTA"/>
    <property type="match status" value="1"/>
</dbReference>
<evidence type="ECO:0000313" key="4">
    <source>
        <dbReference type="EMBL" id="NER14881.1"/>
    </source>
</evidence>
<dbReference type="Gene3D" id="2.40.50.100">
    <property type="match status" value="1"/>
</dbReference>
<evidence type="ECO:0000313" key="5">
    <source>
        <dbReference type="Proteomes" id="UP000468581"/>
    </source>
</evidence>
<dbReference type="GO" id="GO:0015562">
    <property type="term" value="F:efflux transmembrane transporter activity"/>
    <property type="evidence" value="ECO:0007669"/>
    <property type="project" value="TreeGrafter"/>
</dbReference>
<reference evidence="4 5" key="1">
    <citation type="submission" date="2020-01" db="EMBL/GenBank/DDBJ databases">
        <title>Leptobacterium flavescens.</title>
        <authorList>
            <person name="Wang G."/>
        </authorList>
    </citation>
    <scope>NUCLEOTIDE SEQUENCE [LARGE SCALE GENOMIC DNA]</scope>
    <source>
        <strain evidence="4 5">KCTC 22160</strain>
    </source>
</reference>
<name>A0A6P0UNC5_9FLAO</name>
<feature type="domain" description="YknX-like C-terminal permuted SH3-like" evidence="3">
    <location>
        <begin position="269"/>
        <end position="328"/>
    </location>
</feature>
<dbReference type="RefSeq" id="WP_163608158.1">
    <property type="nucleotide sequence ID" value="NZ_JAABOO010000003.1"/>
</dbReference>
<evidence type="ECO:0000259" key="3">
    <source>
        <dbReference type="Pfam" id="PF25989"/>
    </source>
</evidence>
<dbReference type="AlphaFoldDB" id="A0A6P0UNC5"/>
<dbReference type="InterPro" id="IPR058637">
    <property type="entry name" value="YknX-like_C"/>
</dbReference>
<dbReference type="Pfam" id="PF25989">
    <property type="entry name" value="YknX_C"/>
    <property type="match status" value="1"/>
</dbReference>
<feature type="domain" description="CzcB-like barrel-sandwich hybrid" evidence="2">
    <location>
        <begin position="65"/>
        <end position="185"/>
    </location>
</feature>
<dbReference type="Pfam" id="PF25973">
    <property type="entry name" value="BSH_CzcB"/>
    <property type="match status" value="1"/>
</dbReference>
<dbReference type="PROSITE" id="PS51257">
    <property type="entry name" value="PROKAR_LIPOPROTEIN"/>
    <property type="match status" value="1"/>
</dbReference>
<comment type="caution">
    <text evidence="4">The sequence shown here is derived from an EMBL/GenBank/DDBJ whole genome shotgun (WGS) entry which is preliminary data.</text>
</comment>
<dbReference type="Gene3D" id="2.40.30.170">
    <property type="match status" value="1"/>
</dbReference>
<dbReference type="PANTHER" id="PTHR30469:SF15">
    <property type="entry name" value="HLYD FAMILY OF SECRETION PROTEINS"/>
    <property type="match status" value="1"/>
</dbReference>
<organism evidence="4 5">
    <name type="scientific">Leptobacterium flavescens</name>
    <dbReference type="NCBI Taxonomy" id="472055"/>
    <lineage>
        <taxon>Bacteria</taxon>
        <taxon>Pseudomonadati</taxon>
        <taxon>Bacteroidota</taxon>
        <taxon>Flavobacteriia</taxon>
        <taxon>Flavobacteriales</taxon>
        <taxon>Flavobacteriaceae</taxon>
        <taxon>Leptobacterium</taxon>
    </lineage>
</organism>
<dbReference type="EMBL" id="JAABOO010000003">
    <property type="protein sequence ID" value="NER14881.1"/>
    <property type="molecule type" value="Genomic_DNA"/>
</dbReference>
<evidence type="ECO:0000256" key="1">
    <source>
        <dbReference type="ARBA" id="ARBA00009477"/>
    </source>
</evidence>
<dbReference type="GO" id="GO:1990281">
    <property type="term" value="C:efflux pump complex"/>
    <property type="evidence" value="ECO:0007669"/>
    <property type="project" value="TreeGrafter"/>
</dbReference>
<evidence type="ECO:0000259" key="2">
    <source>
        <dbReference type="Pfam" id="PF25973"/>
    </source>
</evidence>
<proteinExistence type="inferred from homology"/>
<accession>A0A6P0UNC5</accession>
<dbReference type="Gene3D" id="2.40.420.20">
    <property type="match status" value="1"/>
</dbReference>
<dbReference type="SUPFAM" id="SSF111369">
    <property type="entry name" value="HlyD-like secretion proteins"/>
    <property type="match status" value="1"/>
</dbReference>
<gene>
    <name evidence="4" type="ORF">GWK08_15600</name>
</gene>
<dbReference type="Proteomes" id="UP000468581">
    <property type="component" value="Unassembled WGS sequence"/>
</dbReference>
<dbReference type="InterPro" id="IPR058647">
    <property type="entry name" value="BSH_CzcB-like"/>
</dbReference>
<dbReference type="NCBIfam" id="TIGR01730">
    <property type="entry name" value="RND_mfp"/>
    <property type="match status" value="1"/>
</dbReference>